<accession>A0AAW2VDQ1</accession>
<reference evidence="1" key="2">
    <citation type="journal article" date="2024" name="Plant">
        <title>Genomic evolution and insights into agronomic trait innovations of Sesamum species.</title>
        <authorList>
            <person name="Miao H."/>
            <person name="Wang L."/>
            <person name="Qu L."/>
            <person name="Liu H."/>
            <person name="Sun Y."/>
            <person name="Le M."/>
            <person name="Wang Q."/>
            <person name="Wei S."/>
            <person name="Zheng Y."/>
            <person name="Lin W."/>
            <person name="Duan Y."/>
            <person name="Cao H."/>
            <person name="Xiong S."/>
            <person name="Wang X."/>
            <person name="Wei L."/>
            <person name="Li C."/>
            <person name="Ma Q."/>
            <person name="Ju M."/>
            <person name="Zhao R."/>
            <person name="Li G."/>
            <person name="Mu C."/>
            <person name="Tian Q."/>
            <person name="Mei H."/>
            <person name="Zhang T."/>
            <person name="Gao T."/>
            <person name="Zhang H."/>
        </authorList>
    </citation>
    <scope>NUCLEOTIDE SEQUENCE</scope>
    <source>
        <strain evidence="1">KEN1</strain>
    </source>
</reference>
<reference evidence="1" key="1">
    <citation type="submission" date="2020-06" db="EMBL/GenBank/DDBJ databases">
        <authorList>
            <person name="Li T."/>
            <person name="Hu X."/>
            <person name="Zhang T."/>
            <person name="Song X."/>
            <person name="Zhang H."/>
            <person name="Dai N."/>
            <person name="Sheng W."/>
            <person name="Hou X."/>
            <person name="Wei L."/>
        </authorList>
    </citation>
    <scope>NUCLEOTIDE SEQUENCE</scope>
    <source>
        <strain evidence="1">KEN1</strain>
        <tissue evidence="1">Leaf</tissue>
    </source>
</reference>
<protein>
    <submittedName>
        <fullName evidence="1">Uncharacterized protein</fullName>
    </submittedName>
</protein>
<dbReference type="EMBL" id="JACGWN010000010">
    <property type="protein sequence ID" value="KAL0427557.1"/>
    <property type="molecule type" value="Genomic_DNA"/>
</dbReference>
<dbReference type="AlphaFoldDB" id="A0AAW2VDQ1"/>
<gene>
    <name evidence="1" type="ORF">Slati_2930500</name>
</gene>
<name>A0AAW2VDQ1_9LAMI</name>
<evidence type="ECO:0000313" key="1">
    <source>
        <dbReference type="EMBL" id="KAL0427557.1"/>
    </source>
</evidence>
<sequence>MQTSFGILDCQTLFLFPLPPLGGVTGALEVLAAIEDISSFFLFPRRQSCPSL</sequence>
<proteinExistence type="predicted"/>
<comment type="caution">
    <text evidence="1">The sequence shown here is derived from an EMBL/GenBank/DDBJ whole genome shotgun (WGS) entry which is preliminary data.</text>
</comment>
<organism evidence="1">
    <name type="scientific">Sesamum latifolium</name>
    <dbReference type="NCBI Taxonomy" id="2727402"/>
    <lineage>
        <taxon>Eukaryota</taxon>
        <taxon>Viridiplantae</taxon>
        <taxon>Streptophyta</taxon>
        <taxon>Embryophyta</taxon>
        <taxon>Tracheophyta</taxon>
        <taxon>Spermatophyta</taxon>
        <taxon>Magnoliopsida</taxon>
        <taxon>eudicotyledons</taxon>
        <taxon>Gunneridae</taxon>
        <taxon>Pentapetalae</taxon>
        <taxon>asterids</taxon>
        <taxon>lamiids</taxon>
        <taxon>Lamiales</taxon>
        <taxon>Pedaliaceae</taxon>
        <taxon>Sesamum</taxon>
    </lineage>
</organism>